<feature type="domain" description="Methylguanine DNA methyltransferase ribonuclease-like" evidence="11">
    <location>
        <begin position="6"/>
        <end position="66"/>
    </location>
</feature>
<dbReference type="EMBL" id="FRCF01000002">
    <property type="protein sequence ID" value="SHL41486.1"/>
    <property type="molecule type" value="Genomic_DNA"/>
</dbReference>
<dbReference type="GO" id="GO:0005737">
    <property type="term" value="C:cytoplasm"/>
    <property type="evidence" value="ECO:0007669"/>
    <property type="project" value="UniProtKB-SubCell"/>
</dbReference>
<reference evidence="12 13" key="1">
    <citation type="submission" date="2016-11" db="EMBL/GenBank/DDBJ databases">
        <authorList>
            <person name="Jaros S."/>
            <person name="Januszkiewicz K."/>
            <person name="Wedrychowicz H."/>
        </authorList>
    </citation>
    <scope>NUCLEOTIDE SEQUENCE [LARGE SCALE GENOMIC DNA]</scope>
    <source>
        <strain evidence="12 13">DSM 16010</strain>
    </source>
</reference>
<comment type="catalytic activity">
    <reaction evidence="1 9">
        <text>a 4-O-methyl-thymidine in DNA + L-cysteinyl-[protein] = a thymidine in DNA + S-methyl-L-cysteinyl-[protein]</text>
        <dbReference type="Rhea" id="RHEA:53428"/>
        <dbReference type="Rhea" id="RHEA-COMP:10131"/>
        <dbReference type="Rhea" id="RHEA-COMP:10132"/>
        <dbReference type="Rhea" id="RHEA-COMP:13555"/>
        <dbReference type="Rhea" id="RHEA-COMP:13556"/>
        <dbReference type="ChEBI" id="CHEBI:29950"/>
        <dbReference type="ChEBI" id="CHEBI:82612"/>
        <dbReference type="ChEBI" id="CHEBI:137386"/>
        <dbReference type="ChEBI" id="CHEBI:137387"/>
        <dbReference type="EC" id="2.1.1.63"/>
    </reaction>
</comment>
<comment type="miscellaneous">
    <text evidence="9">This enzyme catalyzes only one turnover and therefore is not strictly catalytic. According to one definition, an enzyme is a biocatalyst that acts repeatedly and over many reaction cycles.</text>
</comment>
<evidence type="ECO:0000259" key="11">
    <source>
        <dbReference type="Pfam" id="PF02870"/>
    </source>
</evidence>
<dbReference type="HAMAP" id="MF_00772">
    <property type="entry name" value="OGT"/>
    <property type="match status" value="1"/>
</dbReference>
<sequence length="155" mass="16844">MENIIYYESPVGWLEIRSAGEAITGLDYKEAPGESAGGSDVLEQCAEELSEYFAGVRTRFTVPVDLSFKGTKFQRRVWNELRGIPYGSTISYKSLAMRCGGANYTRAVANANGKNPVSIIVPCHRVISSDGTLGGYTGGLDRKSKLLTIEGLQLI</sequence>
<evidence type="ECO:0000256" key="1">
    <source>
        <dbReference type="ARBA" id="ARBA00001286"/>
    </source>
</evidence>
<dbReference type="InterPro" id="IPR001497">
    <property type="entry name" value="MethylDNA_cys_MeTrfase_AS"/>
</dbReference>
<evidence type="ECO:0000256" key="8">
    <source>
        <dbReference type="ARBA" id="ARBA00049348"/>
    </source>
</evidence>
<protein>
    <recommendedName>
        <fullName evidence="9">Methylated-DNA--protein-cysteine methyltransferase</fullName>
        <ecNumber evidence="9">2.1.1.63</ecNumber>
    </recommendedName>
    <alternativeName>
        <fullName evidence="9">6-O-methylguanine-DNA methyltransferase</fullName>
        <shortName evidence="9">MGMT</shortName>
    </alternativeName>
    <alternativeName>
        <fullName evidence="9">O-6-methylguanine-DNA-alkyltransferase</fullName>
    </alternativeName>
</protein>
<keyword evidence="5 9" id="KW-0808">Transferase</keyword>
<dbReference type="Proteomes" id="UP000184206">
    <property type="component" value="Unassembled WGS sequence"/>
</dbReference>
<evidence type="ECO:0000313" key="13">
    <source>
        <dbReference type="Proteomes" id="UP000184206"/>
    </source>
</evidence>
<keyword evidence="6 9" id="KW-0227">DNA damage</keyword>
<dbReference type="GO" id="GO:0003908">
    <property type="term" value="F:methylated-DNA-[protein]-cysteine S-methyltransferase activity"/>
    <property type="evidence" value="ECO:0007669"/>
    <property type="project" value="UniProtKB-UniRule"/>
</dbReference>
<dbReference type="RefSeq" id="WP_072707330.1">
    <property type="nucleotide sequence ID" value="NZ_FRCF01000002.1"/>
</dbReference>
<dbReference type="Pfam" id="PF02870">
    <property type="entry name" value="Methyltransf_1N"/>
    <property type="match status" value="1"/>
</dbReference>
<dbReference type="Gene3D" id="1.10.10.10">
    <property type="entry name" value="Winged helix-like DNA-binding domain superfamily/Winged helix DNA-binding domain"/>
    <property type="match status" value="1"/>
</dbReference>
<keyword evidence="13" id="KW-1185">Reference proteome</keyword>
<keyword evidence="7 9" id="KW-0234">DNA repair</keyword>
<dbReference type="InterPro" id="IPR023546">
    <property type="entry name" value="MGMT"/>
</dbReference>
<gene>
    <name evidence="12" type="ORF">SAMN02745189_00138</name>
</gene>
<proteinExistence type="inferred from homology"/>
<dbReference type="NCBIfam" id="TIGR00589">
    <property type="entry name" value="ogt"/>
    <property type="match status" value="1"/>
</dbReference>
<dbReference type="PROSITE" id="PS00374">
    <property type="entry name" value="MGMT"/>
    <property type="match status" value="1"/>
</dbReference>
<dbReference type="FunFam" id="1.10.10.10:FF:000214">
    <property type="entry name" value="Methylated-DNA--protein-cysteine methyltransferase"/>
    <property type="match status" value="1"/>
</dbReference>
<dbReference type="Pfam" id="PF01035">
    <property type="entry name" value="DNA_binding_1"/>
    <property type="match status" value="1"/>
</dbReference>
<evidence type="ECO:0000256" key="5">
    <source>
        <dbReference type="ARBA" id="ARBA00022679"/>
    </source>
</evidence>
<keyword evidence="3 9" id="KW-0963">Cytoplasm</keyword>
<evidence type="ECO:0000256" key="9">
    <source>
        <dbReference type="HAMAP-Rule" id="MF_00772"/>
    </source>
</evidence>
<dbReference type="STRING" id="1123231.SAMN02745189_00138"/>
<dbReference type="InterPro" id="IPR014048">
    <property type="entry name" value="MethylDNA_cys_MeTrfase_DNA-bd"/>
</dbReference>
<name>A0A1M7AFT2_9BACL</name>
<dbReference type="InterPro" id="IPR036217">
    <property type="entry name" value="MethylDNA_cys_MeTrfase_DNAb"/>
</dbReference>
<evidence type="ECO:0000256" key="2">
    <source>
        <dbReference type="ARBA" id="ARBA00008711"/>
    </source>
</evidence>
<dbReference type="AlphaFoldDB" id="A0A1M7AFT2"/>
<dbReference type="SUPFAM" id="SSF46767">
    <property type="entry name" value="Methylated DNA-protein cysteine methyltransferase, C-terminal domain"/>
    <property type="match status" value="1"/>
</dbReference>
<evidence type="ECO:0000259" key="10">
    <source>
        <dbReference type="Pfam" id="PF01035"/>
    </source>
</evidence>
<accession>A0A1M7AFT2</accession>
<dbReference type="GO" id="GO:0032259">
    <property type="term" value="P:methylation"/>
    <property type="evidence" value="ECO:0007669"/>
    <property type="project" value="UniProtKB-KW"/>
</dbReference>
<dbReference type="CDD" id="cd06445">
    <property type="entry name" value="ATase"/>
    <property type="match status" value="1"/>
</dbReference>
<feature type="domain" description="Methylated-DNA-[protein]-cysteine S-methyltransferase DNA binding" evidence="10">
    <location>
        <begin position="72"/>
        <end position="151"/>
    </location>
</feature>
<comment type="catalytic activity">
    <reaction evidence="8 9">
        <text>a 6-O-methyl-2'-deoxyguanosine in DNA + L-cysteinyl-[protein] = S-methyl-L-cysteinyl-[protein] + a 2'-deoxyguanosine in DNA</text>
        <dbReference type="Rhea" id="RHEA:24000"/>
        <dbReference type="Rhea" id="RHEA-COMP:10131"/>
        <dbReference type="Rhea" id="RHEA-COMP:10132"/>
        <dbReference type="Rhea" id="RHEA-COMP:11367"/>
        <dbReference type="Rhea" id="RHEA-COMP:11368"/>
        <dbReference type="ChEBI" id="CHEBI:29950"/>
        <dbReference type="ChEBI" id="CHEBI:82612"/>
        <dbReference type="ChEBI" id="CHEBI:85445"/>
        <dbReference type="ChEBI" id="CHEBI:85448"/>
        <dbReference type="EC" id="2.1.1.63"/>
    </reaction>
</comment>
<evidence type="ECO:0000256" key="4">
    <source>
        <dbReference type="ARBA" id="ARBA00022603"/>
    </source>
</evidence>
<dbReference type="PANTHER" id="PTHR10815">
    <property type="entry name" value="METHYLATED-DNA--PROTEIN-CYSTEINE METHYLTRANSFERASE"/>
    <property type="match status" value="1"/>
</dbReference>
<dbReference type="GO" id="GO:0006307">
    <property type="term" value="P:DNA alkylation repair"/>
    <property type="evidence" value="ECO:0007669"/>
    <property type="project" value="UniProtKB-UniRule"/>
</dbReference>
<evidence type="ECO:0000313" key="12">
    <source>
        <dbReference type="EMBL" id="SHL41486.1"/>
    </source>
</evidence>
<dbReference type="EC" id="2.1.1.63" evidence="9"/>
<dbReference type="PANTHER" id="PTHR10815:SF13">
    <property type="entry name" value="METHYLATED-DNA--PROTEIN-CYSTEINE METHYLTRANSFERASE"/>
    <property type="match status" value="1"/>
</dbReference>
<evidence type="ECO:0000256" key="3">
    <source>
        <dbReference type="ARBA" id="ARBA00022490"/>
    </source>
</evidence>
<dbReference type="InterPro" id="IPR036388">
    <property type="entry name" value="WH-like_DNA-bd_sf"/>
</dbReference>
<evidence type="ECO:0000256" key="6">
    <source>
        <dbReference type="ARBA" id="ARBA00022763"/>
    </source>
</evidence>
<comment type="subcellular location">
    <subcellularLocation>
        <location evidence="9">Cytoplasm</location>
    </subcellularLocation>
</comment>
<feature type="active site" description="Nucleophile; methyl group acceptor" evidence="9">
    <location>
        <position position="123"/>
    </location>
</feature>
<dbReference type="InterPro" id="IPR008332">
    <property type="entry name" value="MethylG_MeTrfase_N"/>
</dbReference>
<organism evidence="12 13">
    <name type="scientific">Lacicoccus alkaliphilus DSM 16010</name>
    <dbReference type="NCBI Taxonomy" id="1123231"/>
    <lineage>
        <taxon>Bacteria</taxon>
        <taxon>Bacillati</taxon>
        <taxon>Bacillota</taxon>
        <taxon>Bacilli</taxon>
        <taxon>Bacillales</taxon>
        <taxon>Salinicoccaceae</taxon>
        <taxon>Lacicoccus</taxon>
    </lineage>
</organism>
<dbReference type="Gene3D" id="3.30.160.70">
    <property type="entry name" value="Methylated DNA-protein cysteine methyltransferase domain"/>
    <property type="match status" value="1"/>
</dbReference>
<dbReference type="InterPro" id="IPR036631">
    <property type="entry name" value="MGMT_N_sf"/>
</dbReference>
<keyword evidence="4 9" id="KW-0489">Methyltransferase</keyword>
<dbReference type="OrthoDB" id="9802228at2"/>
<dbReference type="SUPFAM" id="SSF53155">
    <property type="entry name" value="Methylated DNA-protein cysteine methyltransferase domain"/>
    <property type="match status" value="1"/>
</dbReference>
<comment type="similarity">
    <text evidence="2 9">Belongs to the MGMT family.</text>
</comment>
<comment type="function">
    <text evidence="9">Involved in the cellular defense against the biological effects of O6-methylguanine (O6-MeG) and O4-methylthymine (O4-MeT) in DNA. Repairs the methylated nucleobase in DNA by stoichiometrically transferring the methyl group to a cysteine residue in the enzyme. This is a suicide reaction: the enzyme is irreversibly inactivated.</text>
</comment>
<evidence type="ECO:0000256" key="7">
    <source>
        <dbReference type="ARBA" id="ARBA00023204"/>
    </source>
</evidence>